<keyword evidence="1" id="KW-1185">Reference proteome</keyword>
<dbReference type="WBParaSite" id="nRc.2.0.1.t13883-RA">
    <property type="protein sequence ID" value="nRc.2.0.1.t13883-RA"/>
    <property type="gene ID" value="nRc.2.0.1.g13883"/>
</dbReference>
<sequence length="128" mass="14481">MVGKAKRAYKCVLADREKRKNTTARRLDGGIRRFMVCVVQKAGIMKSFCKTRKVFGSPSKYILSGRTTPFCCLVLKISHKRFFGSANRTDLLTKNFFPLTFIVTASSNINVENAWFLTQNANNCISDD</sequence>
<proteinExistence type="predicted"/>
<dbReference type="Proteomes" id="UP000887565">
    <property type="component" value="Unplaced"/>
</dbReference>
<evidence type="ECO:0000313" key="2">
    <source>
        <dbReference type="WBParaSite" id="nRc.2.0.1.t13883-RA"/>
    </source>
</evidence>
<reference evidence="2" key="1">
    <citation type="submission" date="2022-11" db="UniProtKB">
        <authorList>
            <consortium name="WormBaseParasite"/>
        </authorList>
    </citation>
    <scope>IDENTIFICATION</scope>
</reference>
<organism evidence="1 2">
    <name type="scientific">Romanomermis culicivorax</name>
    <name type="common">Nematode worm</name>
    <dbReference type="NCBI Taxonomy" id="13658"/>
    <lineage>
        <taxon>Eukaryota</taxon>
        <taxon>Metazoa</taxon>
        <taxon>Ecdysozoa</taxon>
        <taxon>Nematoda</taxon>
        <taxon>Enoplea</taxon>
        <taxon>Dorylaimia</taxon>
        <taxon>Mermithida</taxon>
        <taxon>Mermithoidea</taxon>
        <taxon>Mermithidae</taxon>
        <taxon>Romanomermis</taxon>
    </lineage>
</organism>
<accession>A0A915IKF0</accession>
<dbReference type="AlphaFoldDB" id="A0A915IKF0"/>
<name>A0A915IKF0_ROMCU</name>
<evidence type="ECO:0000313" key="1">
    <source>
        <dbReference type="Proteomes" id="UP000887565"/>
    </source>
</evidence>
<protein>
    <submittedName>
        <fullName evidence="2">Uncharacterized protein</fullName>
    </submittedName>
</protein>